<dbReference type="InterPro" id="IPR008651">
    <property type="entry name" value="Uncharacterised_HicB"/>
</dbReference>
<sequence length="53" mass="6163">MYKKNMLMYKSYNRKITIAATKEGKSINRWMEEVLTKAADTTIYPSSKSIGDR</sequence>
<keyword evidence="2" id="KW-1185">Reference proteome</keyword>
<organism evidence="1 2">
    <name type="scientific">Aphanothece sacrum FPU1</name>
    <dbReference type="NCBI Taxonomy" id="1920663"/>
    <lineage>
        <taxon>Bacteria</taxon>
        <taxon>Bacillati</taxon>
        <taxon>Cyanobacteriota</taxon>
        <taxon>Cyanophyceae</taxon>
        <taxon>Oscillatoriophycideae</taxon>
        <taxon>Chroococcales</taxon>
        <taxon>Aphanothecaceae</taxon>
        <taxon>Aphanothece</taxon>
    </lineage>
</organism>
<reference evidence="2" key="1">
    <citation type="submission" date="2017-05" db="EMBL/GenBank/DDBJ databases">
        <title>Physiological properties and genetic analysis related to exopolysaccharide production of fresh-water unicellular cyanobacterium Aphanothece sacrum, Suizenji Nori, that has been cultured as a food source in Japan.</title>
        <authorList>
            <person name="Kanesaki Y."/>
            <person name="Yoshikawa S."/>
            <person name="Ohki K."/>
        </authorList>
    </citation>
    <scope>NUCLEOTIDE SEQUENCE [LARGE SCALE GENOMIC DNA]</scope>
    <source>
        <strain evidence="2">FPU1</strain>
    </source>
</reference>
<dbReference type="EMBL" id="BDQK01000008">
    <property type="protein sequence ID" value="GBF80519.1"/>
    <property type="molecule type" value="Genomic_DNA"/>
</dbReference>
<dbReference type="AlphaFoldDB" id="A0A401IH19"/>
<protein>
    <submittedName>
        <fullName evidence="1">DNA repair protein</fullName>
    </submittedName>
</protein>
<name>A0A401IH19_APHSA</name>
<proteinExistence type="predicted"/>
<dbReference type="Pfam" id="PF05534">
    <property type="entry name" value="HicB"/>
    <property type="match status" value="1"/>
</dbReference>
<evidence type="ECO:0000313" key="1">
    <source>
        <dbReference type="EMBL" id="GBF80519.1"/>
    </source>
</evidence>
<evidence type="ECO:0000313" key="2">
    <source>
        <dbReference type="Proteomes" id="UP000287247"/>
    </source>
</evidence>
<gene>
    <name evidence="1" type="ORF">AsFPU1_1920</name>
</gene>
<dbReference type="Proteomes" id="UP000287247">
    <property type="component" value="Unassembled WGS sequence"/>
</dbReference>
<comment type="caution">
    <text evidence="1">The sequence shown here is derived from an EMBL/GenBank/DDBJ whole genome shotgun (WGS) entry which is preliminary data.</text>
</comment>
<accession>A0A401IH19</accession>